<keyword evidence="4 6" id="KW-0472">Membrane</keyword>
<dbReference type="Gene3D" id="1.20.1250.20">
    <property type="entry name" value="MFS general substrate transporter like domains"/>
    <property type="match status" value="1"/>
</dbReference>
<feature type="transmembrane region" description="Helical" evidence="6">
    <location>
        <begin position="247"/>
        <end position="265"/>
    </location>
</feature>
<feature type="transmembrane region" description="Helical" evidence="6">
    <location>
        <begin position="520"/>
        <end position="540"/>
    </location>
</feature>
<comment type="caution">
    <text evidence="7">The sequence shown here is derived from an EMBL/GenBank/DDBJ whole genome shotgun (WGS) entry which is preliminary data.</text>
</comment>
<keyword evidence="2 6" id="KW-0812">Transmembrane</keyword>
<dbReference type="InterPro" id="IPR036259">
    <property type="entry name" value="MFS_trans_sf"/>
</dbReference>
<protein>
    <submittedName>
        <fullName evidence="7">Uncharacterized protein</fullName>
    </submittedName>
</protein>
<feature type="transmembrane region" description="Helical" evidence="6">
    <location>
        <begin position="488"/>
        <end position="508"/>
    </location>
</feature>
<sequence>MENNIEFEQMPTTSFTTNDQHDDDDDDTEARWLAELQQKPWYNRPSHYWMLPWLVVVGITMSFSSSSIEQLKIKTVCAHLLGLEDGGSIPRNFTSAIGDVRAFDPVDPCGSKEVLGFVGQLDGNIGAINGVFTLLTLAKWTSLSDVLGRKFLLHISMFGIAVSFLLNWFAATRFNFIGYHIYYVQAVLLGLIPAGALINPAVLSYTIDCTTGNNRSRTIGYLGTSFALGNIVGSALGGSISKATGDLTVVVKISLVCTAFLALYLSALPESLKTKPASLTQWMTSQAGGHHQTTNATISTQAKEATSCVQTFKRAIYLAKANLSTIFDPILLFVPGHIPKSEKMATRYTPALIVFAKFFSMIGLAGAAGLFIPMTNLVFNWRAKEDYFYSSFGSTCDFLTYLVIFPTLQVLYKRVVSSFQKSDDEEAAAQPLVQDSDEAQESLPKSTESDLSSMEAMKMDLVFAVGGLALLVFAYLLIPLIATESTLYFTRALLSLGQTSIVAGISLLSTVMPTHLTGAVIGALSVVDSLSVIIAVFSYGRLFRNTVDTSPLFYYYVSSGLCALALAFATVNWWTYRRK</sequence>
<feature type="transmembrane region" description="Helical" evidence="6">
    <location>
        <begin position="552"/>
        <end position="574"/>
    </location>
</feature>
<feature type="region of interest" description="Disordered" evidence="5">
    <location>
        <begin position="1"/>
        <end position="27"/>
    </location>
</feature>
<feature type="transmembrane region" description="Helical" evidence="6">
    <location>
        <begin position="392"/>
        <end position="412"/>
    </location>
</feature>
<proteinExistence type="predicted"/>
<feature type="transmembrane region" description="Helical" evidence="6">
    <location>
        <begin position="182"/>
        <end position="207"/>
    </location>
</feature>
<dbReference type="GO" id="GO:0016020">
    <property type="term" value="C:membrane"/>
    <property type="evidence" value="ECO:0007669"/>
    <property type="project" value="UniProtKB-SubCell"/>
</dbReference>
<reference evidence="7" key="1">
    <citation type="journal article" date="2020" name="Fungal Divers.">
        <title>Resolving the Mortierellaceae phylogeny through synthesis of multi-gene phylogenetics and phylogenomics.</title>
        <authorList>
            <person name="Vandepol N."/>
            <person name="Liber J."/>
            <person name="Desiro A."/>
            <person name="Na H."/>
            <person name="Kennedy M."/>
            <person name="Barry K."/>
            <person name="Grigoriev I.V."/>
            <person name="Miller A.N."/>
            <person name="O'Donnell K."/>
            <person name="Stajich J.E."/>
            <person name="Bonito G."/>
        </authorList>
    </citation>
    <scope>NUCLEOTIDE SEQUENCE</scope>
    <source>
        <strain evidence="7">NRRL 2591</strain>
    </source>
</reference>
<dbReference type="PANTHER" id="PTHR23507">
    <property type="entry name" value="ZGC:174356"/>
    <property type="match status" value="1"/>
</dbReference>
<organism evidence="7 8">
    <name type="scientific">Mortierella hygrophila</name>
    <dbReference type="NCBI Taxonomy" id="979708"/>
    <lineage>
        <taxon>Eukaryota</taxon>
        <taxon>Fungi</taxon>
        <taxon>Fungi incertae sedis</taxon>
        <taxon>Mucoromycota</taxon>
        <taxon>Mortierellomycotina</taxon>
        <taxon>Mortierellomycetes</taxon>
        <taxon>Mortierellales</taxon>
        <taxon>Mortierellaceae</taxon>
        <taxon>Mortierella</taxon>
    </lineage>
</organism>
<evidence type="ECO:0000313" key="7">
    <source>
        <dbReference type="EMBL" id="KAF9541384.1"/>
    </source>
</evidence>
<evidence type="ECO:0000256" key="4">
    <source>
        <dbReference type="ARBA" id="ARBA00023136"/>
    </source>
</evidence>
<evidence type="ECO:0000256" key="1">
    <source>
        <dbReference type="ARBA" id="ARBA00004141"/>
    </source>
</evidence>
<evidence type="ECO:0000256" key="5">
    <source>
        <dbReference type="SAM" id="MobiDB-lite"/>
    </source>
</evidence>
<feature type="transmembrane region" description="Helical" evidence="6">
    <location>
        <begin position="46"/>
        <end position="64"/>
    </location>
</feature>
<evidence type="ECO:0000256" key="6">
    <source>
        <dbReference type="SAM" id="Phobius"/>
    </source>
</evidence>
<keyword evidence="8" id="KW-1185">Reference proteome</keyword>
<dbReference type="SUPFAM" id="SSF103473">
    <property type="entry name" value="MFS general substrate transporter"/>
    <property type="match status" value="1"/>
</dbReference>
<dbReference type="InterPro" id="IPR011701">
    <property type="entry name" value="MFS"/>
</dbReference>
<feature type="transmembrane region" description="Helical" evidence="6">
    <location>
        <begin position="219"/>
        <end position="241"/>
    </location>
</feature>
<accession>A0A9P6F3L8</accession>
<feature type="transmembrane region" description="Helical" evidence="6">
    <location>
        <begin position="351"/>
        <end position="372"/>
    </location>
</feature>
<evidence type="ECO:0000256" key="3">
    <source>
        <dbReference type="ARBA" id="ARBA00022989"/>
    </source>
</evidence>
<dbReference type="PANTHER" id="PTHR23507:SF1">
    <property type="entry name" value="FI18259P1-RELATED"/>
    <property type="match status" value="1"/>
</dbReference>
<name>A0A9P6F3L8_9FUNG</name>
<dbReference type="GO" id="GO:0022857">
    <property type="term" value="F:transmembrane transporter activity"/>
    <property type="evidence" value="ECO:0007669"/>
    <property type="project" value="InterPro"/>
</dbReference>
<dbReference type="EMBL" id="JAAAXW010000168">
    <property type="protein sequence ID" value="KAF9541384.1"/>
    <property type="molecule type" value="Genomic_DNA"/>
</dbReference>
<feature type="transmembrane region" description="Helical" evidence="6">
    <location>
        <begin position="151"/>
        <end position="170"/>
    </location>
</feature>
<dbReference type="Pfam" id="PF07690">
    <property type="entry name" value="MFS_1"/>
    <property type="match status" value="1"/>
</dbReference>
<comment type="subcellular location">
    <subcellularLocation>
        <location evidence="1">Membrane</location>
        <topology evidence="1">Multi-pass membrane protein</topology>
    </subcellularLocation>
</comment>
<evidence type="ECO:0000313" key="8">
    <source>
        <dbReference type="Proteomes" id="UP000723463"/>
    </source>
</evidence>
<dbReference type="Proteomes" id="UP000723463">
    <property type="component" value="Unassembled WGS sequence"/>
</dbReference>
<keyword evidence="3 6" id="KW-1133">Transmembrane helix</keyword>
<gene>
    <name evidence="7" type="ORF">EC957_003114</name>
</gene>
<dbReference type="AlphaFoldDB" id="A0A9P6F3L8"/>
<evidence type="ECO:0000256" key="2">
    <source>
        <dbReference type="ARBA" id="ARBA00022692"/>
    </source>
</evidence>
<feature type="transmembrane region" description="Helical" evidence="6">
    <location>
        <begin position="461"/>
        <end position="482"/>
    </location>
</feature>